<evidence type="ECO:0000256" key="1">
    <source>
        <dbReference type="SAM" id="Coils"/>
    </source>
</evidence>
<feature type="coiled-coil region" evidence="1">
    <location>
        <begin position="9"/>
        <end position="48"/>
    </location>
</feature>
<comment type="caution">
    <text evidence="2">The sequence shown here is derived from an EMBL/GenBank/DDBJ whole genome shotgun (WGS) entry which is preliminary data.</text>
</comment>
<protein>
    <submittedName>
        <fullName evidence="2">Uncharacterized protein</fullName>
    </submittedName>
</protein>
<evidence type="ECO:0000313" key="3">
    <source>
        <dbReference type="Proteomes" id="UP000037747"/>
    </source>
</evidence>
<gene>
    <name evidence="2" type="ORF">AMR74_16185</name>
</gene>
<proteinExistence type="predicted"/>
<reference evidence="2 3" key="1">
    <citation type="submission" date="2015-08" db="EMBL/GenBank/DDBJ databases">
        <title>Genomes of Isolates from Cabo Rojo, PR.</title>
        <authorList>
            <person name="Sanchez-Nieves R.L."/>
            <person name="Montalvo-Rodriguez R."/>
        </authorList>
    </citation>
    <scope>NUCLEOTIDE SEQUENCE [LARGE SCALE GENOMIC DNA]</scope>
    <source>
        <strain evidence="2 3">5</strain>
    </source>
</reference>
<name>A0A0M9AL73_9EURY</name>
<dbReference type="EMBL" id="LIST01000010">
    <property type="protein sequence ID" value="KOX94242.1"/>
    <property type="molecule type" value="Genomic_DNA"/>
</dbReference>
<dbReference type="STRING" id="1765655.AMR74_16185"/>
<sequence length="68" mass="8005">MRELTDDEKEMWDQMVSDAREQLSDAELERFDTSIEELNEALDDDDRDVTDSEAFSEFMNLLCKPPSR</sequence>
<organism evidence="2 3">
    <name type="scientific">Halorubrum tropicale</name>
    <dbReference type="NCBI Taxonomy" id="1765655"/>
    <lineage>
        <taxon>Archaea</taxon>
        <taxon>Methanobacteriati</taxon>
        <taxon>Methanobacteriota</taxon>
        <taxon>Stenosarchaea group</taxon>
        <taxon>Halobacteria</taxon>
        <taxon>Halobacteriales</taxon>
        <taxon>Haloferacaceae</taxon>
        <taxon>Halorubrum</taxon>
    </lineage>
</organism>
<evidence type="ECO:0000313" key="2">
    <source>
        <dbReference type="EMBL" id="KOX94242.1"/>
    </source>
</evidence>
<dbReference type="Proteomes" id="UP000037747">
    <property type="component" value="Unassembled WGS sequence"/>
</dbReference>
<keyword evidence="1" id="KW-0175">Coiled coil</keyword>
<dbReference type="PATRIC" id="fig|1705389.3.peg.1692"/>
<accession>A0A0M9AL73</accession>
<dbReference type="AlphaFoldDB" id="A0A0M9AL73"/>
<keyword evidence="3" id="KW-1185">Reference proteome</keyword>